<dbReference type="SUPFAM" id="SSF52172">
    <property type="entry name" value="CheY-like"/>
    <property type="match status" value="1"/>
</dbReference>
<dbReference type="InterPro" id="IPR000700">
    <property type="entry name" value="PAS-assoc_C"/>
</dbReference>
<dbReference type="Pfam" id="PF13426">
    <property type="entry name" value="PAS_9"/>
    <property type="match status" value="2"/>
</dbReference>
<proteinExistence type="predicted"/>
<dbReference type="Proteomes" id="UP000184330">
    <property type="component" value="Unassembled WGS sequence"/>
</dbReference>
<dbReference type="SUPFAM" id="SSF55874">
    <property type="entry name" value="ATPase domain of HSP90 chaperone/DNA topoisomerase II/histidine kinase"/>
    <property type="match status" value="1"/>
</dbReference>
<dbReference type="Gene3D" id="3.40.50.2300">
    <property type="match status" value="1"/>
</dbReference>
<dbReference type="SMART" id="SM00448">
    <property type="entry name" value="REC"/>
    <property type="match status" value="1"/>
</dbReference>
<name>A0A1L7XWE6_9HELO</name>
<evidence type="ECO:0000256" key="3">
    <source>
        <dbReference type="PROSITE-ProRule" id="PRU00169"/>
    </source>
</evidence>
<evidence type="ECO:0000256" key="2">
    <source>
        <dbReference type="ARBA" id="ARBA00023012"/>
    </source>
</evidence>
<dbReference type="CDD" id="cd00130">
    <property type="entry name" value="PAS"/>
    <property type="match status" value="2"/>
</dbReference>
<evidence type="ECO:0000313" key="8">
    <source>
        <dbReference type="EMBL" id="CZR69327.1"/>
    </source>
</evidence>
<keyword evidence="2" id="KW-0902">Two-component regulatory system</keyword>
<dbReference type="GO" id="GO:0000155">
    <property type="term" value="F:phosphorelay sensor kinase activity"/>
    <property type="evidence" value="ECO:0007669"/>
    <property type="project" value="InterPro"/>
</dbReference>
<dbReference type="InterPro" id="IPR000014">
    <property type="entry name" value="PAS"/>
</dbReference>
<dbReference type="Gene3D" id="1.10.287.130">
    <property type="match status" value="1"/>
</dbReference>
<dbReference type="CDD" id="cd17546">
    <property type="entry name" value="REC_hyHK_CKI1_RcsC-like"/>
    <property type="match status" value="1"/>
</dbReference>
<dbReference type="InterPro" id="IPR003661">
    <property type="entry name" value="HisK_dim/P_dom"/>
</dbReference>
<dbReference type="EMBL" id="FJOG01000068">
    <property type="protein sequence ID" value="CZR69327.1"/>
    <property type="molecule type" value="Genomic_DNA"/>
</dbReference>
<dbReference type="Gene3D" id="3.30.450.20">
    <property type="entry name" value="PAS domain"/>
    <property type="match status" value="1"/>
</dbReference>
<dbReference type="InterPro" id="IPR035965">
    <property type="entry name" value="PAS-like_dom_sf"/>
</dbReference>
<dbReference type="PROSITE" id="PS50109">
    <property type="entry name" value="HIS_KIN"/>
    <property type="match status" value="1"/>
</dbReference>
<dbReference type="Pfam" id="PF00072">
    <property type="entry name" value="Response_reg"/>
    <property type="match status" value="1"/>
</dbReference>
<dbReference type="InterPro" id="IPR004358">
    <property type="entry name" value="Sig_transdc_His_kin-like_C"/>
</dbReference>
<evidence type="ECO:0000259" key="6">
    <source>
        <dbReference type="PROSITE" id="PS50112"/>
    </source>
</evidence>
<dbReference type="AlphaFoldDB" id="A0A1L7XWE6"/>
<dbReference type="SMART" id="SM00091">
    <property type="entry name" value="PAS"/>
    <property type="match status" value="2"/>
</dbReference>
<dbReference type="InterPro" id="IPR005467">
    <property type="entry name" value="His_kinase_dom"/>
</dbReference>
<dbReference type="SMART" id="SM00387">
    <property type="entry name" value="HATPase_c"/>
    <property type="match status" value="1"/>
</dbReference>
<dbReference type="PROSITE" id="PS50112">
    <property type="entry name" value="PAS"/>
    <property type="match status" value="1"/>
</dbReference>
<dbReference type="STRING" id="576137.A0A1L7XWE6"/>
<feature type="domain" description="PAS" evidence="6">
    <location>
        <begin position="146"/>
        <end position="219"/>
    </location>
</feature>
<dbReference type="CDD" id="cd00082">
    <property type="entry name" value="HisKA"/>
    <property type="match status" value="1"/>
</dbReference>
<dbReference type="Pfam" id="PF00512">
    <property type="entry name" value="HisKA"/>
    <property type="match status" value="1"/>
</dbReference>
<keyword evidence="9" id="KW-1185">Reference proteome</keyword>
<evidence type="ECO:0000259" key="5">
    <source>
        <dbReference type="PROSITE" id="PS50110"/>
    </source>
</evidence>
<feature type="domain" description="PAC" evidence="7">
    <location>
        <begin position="221"/>
        <end position="272"/>
    </location>
</feature>
<dbReference type="PANTHER" id="PTHR45339">
    <property type="entry name" value="HYBRID SIGNAL TRANSDUCTION HISTIDINE KINASE J"/>
    <property type="match status" value="1"/>
</dbReference>
<sequence length="666" mass="72893">MDSTSDNELTPTKCPPALPTIDDFLASYPAYAILLDPAYRILKASDKFLTYYGLAEHEIIGSSLIDVINEFKLIPDSDSTRAVIEIARSSGKVYVADDIKGEEESFWTLQSNPIIKGGVLLYMFVSIKETTSEHTDRESINDQMDSSDSYRILVQQVKDYAMFMLDPAGLVKTWNVGAQLLKGYAKEEIIGRHFSTFYTPEDLAAGKPQKEIEIALREGKVEDESWRLKKNGERFWANVTITTVYRGGVHVGFAKITRDLTERKAAENRLIESYKEADKTKSAFVANMSHEIRTPLNCLMISLDLLLGTELTGQQKEHADIMKESGAILAQIINEVLDLSKLDSGGFALNVETINIANITAVVVRGLKPTVKPGVLLESAIDEDVPNSVKGDGLRYRQIVQNLTSNAIKFTEAGSVFVYTSLESETLTSCTIKTVITDTGIGISADAAGLLFTRFTQIDPSATKLYKGTGLGLTISKAMVELMDGAIGYHPNPDAEGSVFWFTVKLDKAGITTPLQEIQNRMESVTLASPGESIAPADELQALAPTKHLLVAEDNLVTQKVVVMLLKKLGFTHIDLCVNGAEAIEKAKENKLVYAGILMDISMPIMSGLTATAEIRRAGIGLPIIAMTANALKSDVEGYLEKGFNAYVSKPVDKAVLVEVLLKWLK</sequence>
<reference evidence="8 9" key="1">
    <citation type="submission" date="2016-03" db="EMBL/GenBank/DDBJ databases">
        <authorList>
            <person name="Ploux O."/>
        </authorList>
    </citation>
    <scope>NUCLEOTIDE SEQUENCE [LARGE SCALE GENOMIC DNA]</scope>
    <source>
        <strain evidence="8 9">UAMH 11012</strain>
    </source>
</reference>
<dbReference type="CDD" id="cd16922">
    <property type="entry name" value="HATPase_EvgS-ArcB-TorS-like"/>
    <property type="match status" value="1"/>
</dbReference>
<dbReference type="NCBIfam" id="TIGR00229">
    <property type="entry name" value="sensory_box"/>
    <property type="match status" value="1"/>
</dbReference>
<protein>
    <submittedName>
        <fullName evidence="8">Related to Two-component system protein A</fullName>
    </submittedName>
</protein>
<evidence type="ECO:0000259" key="4">
    <source>
        <dbReference type="PROSITE" id="PS50109"/>
    </source>
</evidence>
<dbReference type="InterPro" id="IPR011006">
    <property type="entry name" value="CheY-like_superfamily"/>
</dbReference>
<dbReference type="InterPro" id="IPR036097">
    <property type="entry name" value="HisK_dim/P_sf"/>
</dbReference>
<dbReference type="SUPFAM" id="SSF47384">
    <property type="entry name" value="Homodimeric domain of signal transducing histidine kinase"/>
    <property type="match status" value="1"/>
</dbReference>
<dbReference type="InterPro" id="IPR036890">
    <property type="entry name" value="HATPase_C_sf"/>
</dbReference>
<keyword evidence="1 3" id="KW-0597">Phosphoprotein</keyword>
<evidence type="ECO:0000259" key="7">
    <source>
        <dbReference type="PROSITE" id="PS50113"/>
    </source>
</evidence>
<dbReference type="InterPro" id="IPR003594">
    <property type="entry name" value="HATPase_dom"/>
</dbReference>
<dbReference type="PRINTS" id="PR00344">
    <property type="entry name" value="BCTRLSENSOR"/>
</dbReference>
<dbReference type="PROSITE" id="PS50110">
    <property type="entry name" value="RESPONSE_REGULATORY"/>
    <property type="match status" value="1"/>
</dbReference>
<dbReference type="SMART" id="SM00388">
    <property type="entry name" value="HisKA"/>
    <property type="match status" value="1"/>
</dbReference>
<dbReference type="InterPro" id="IPR001789">
    <property type="entry name" value="Sig_transdc_resp-reg_receiver"/>
</dbReference>
<feature type="domain" description="Histidine kinase" evidence="4">
    <location>
        <begin position="287"/>
        <end position="508"/>
    </location>
</feature>
<dbReference type="SUPFAM" id="SSF55785">
    <property type="entry name" value="PYP-like sensor domain (PAS domain)"/>
    <property type="match status" value="1"/>
</dbReference>
<feature type="modified residue" description="4-aspartylphosphate" evidence="3">
    <location>
        <position position="600"/>
    </location>
</feature>
<organism evidence="8 9">
    <name type="scientific">Phialocephala subalpina</name>
    <dbReference type="NCBI Taxonomy" id="576137"/>
    <lineage>
        <taxon>Eukaryota</taxon>
        <taxon>Fungi</taxon>
        <taxon>Dikarya</taxon>
        <taxon>Ascomycota</taxon>
        <taxon>Pezizomycotina</taxon>
        <taxon>Leotiomycetes</taxon>
        <taxon>Helotiales</taxon>
        <taxon>Mollisiaceae</taxon>
        <taxon>Phialocephala</taxon>
        <taxon>Phialocephala fortinii species complex</taxon>
    </lineage>
</organism>
<dbReference type="PANTHER" id="PTHR45339:SF1">
    <property type="entry name" value="HYBRID SIGNAL TRANSDUCTION HISTIDINE KINASE J"/>
    <property type="match status" value="1"/>
</dbReference>
<dbReference type="PROSITE" id="PS50113">
    <property type="entry name" value="PAC"/>
    <property type="match status" value="1"/>
</dbReference>
<gene>
    <name evidence="8" type="ORF">PAC_19227</name>
</gene>
<dbReference type="OrthoDB" id="60033at2759"/>
<feature type="domain" description="Response regulatory" evidence="5">
    <location>
        <begin position="548"/>
        <end position="665"/>
    </location>
</feature>
<dbReference type="Gene3D" id="3.30.565.10">
    <property type="entry name" value="Histidine kinase-like ATPase, C-terminal domain"/>
    <property type="match status" value="1"/>
</dbReference>
<dbReference type="Pfam" id="PF02518">
    <property type="entry name" value="HATPase_c"/>
    <property type="match status" value="1"/>
</dbReference>
<evidence type="ECO:0000256" key="1">
    <source>
        <dbReference type="ARBA" id="ARBA00022553"/>
    </source>
</evidence>
<evidence type="ECO:0000313" key="9">
    <source>
        <dbReference type="Proteomes" id="UP000184330"/>
    </source>
</evidence>
<accession>A0A1L7XWE6</accession>